<keyword evidence="2 10" id="KW-0547">Nucleotide-binding</keyword>
<name>A0A5A5TJP2_9CHLR</name>
<keyword evidence="7" id="KW-0413">Isomerase</keyword>
<evidence type="ECO:0000256" key="2">
    <source>
        <dbReference type="ARBA" id="ARBA00022741"/>
    </source>
</evidence>
<dbReference type="InterPro" id="IPR027417">
    <property type="entry name" value="P-loop_NTPase"/>
</dbReference>
<evidence type="ECO:0000256" key="9">
    <source>
        <dbReference type="ARBA" id="ARBA00034808"/>
    </source>
</evidence>
<feature type="domain" description="Helicase C-terminal" evidence="12">
    <location>
        <begin position="520"/>
        <end position="700"/>
    </location>
</feature>
<dbReference type="SMART" id="SM00490">
    <property type="entry name" value="HELICc"/>
    <property type="match status" value="1"/>
</dbReference>
<dbReference type="PROSITE" id="PS51194">
    <property type="entry name" value="HELICASE_CTER"/>
    <property type="match status" value="1"/>
</dbReference>
<dbReference type="PROSITE" id="PS51198">
    <property type="entry name" value="UVRD_HELICASE_ATP_BIND"/>
    <property type="match status" value="1"/>
</dbReference>
<evidence type="ECO:0000259" key="12">
    <source>
        <dbReference type="PROSITE" id="PS51194"/>
    </source>
</evidence>
<dbReference type="Pfam" id="PF00270">
    <property type="entry name" value="DEAD"/>
    <property type="match status" value="1"/>
</dbReference>
<dbReference type="GO" id="GO:0009378">
    <property type="term" value="F:four-way junction helicase activity"/>
    <property type="evidence" value="ECO:0007669"/>
    <property type="project" value="TreeGrafter"/>
</dbReference>
<keyword evidence="4 10" id="KW-0347">Helicase</keyword>
<dbReference type="InterPro" id="IPR014001">
    <property type="entry name" value="Helicase_ATP-bd"/>
</dbReference>
<dbReference type="InterPro" id="IPR001650">
    <property type="entry name" value="Helicase_C-like"/>
</dbReference>
<keyword evidence="5 10" id="KW-0067">ATP-binding</keyword>
<dbReference type="Proteomes" id="UP000322530">
    <property type="component" value="Unassembled WGS sequence"/>
</dbReference>
<dbReference type="PROSITE" id="PS51192">
    <property type="entry name" value="HELICASE_ATP_BIND_1"/>
    <property type="match status" value="1"/>
</dbReference>
<evidence type="ECO:0000256" key="6">
    <source>
        <dbReference type="ARBA" id="ARBA00023125"/>
    </source>
</evidence>
<evidence type="ECO:0000256" key="4">
    <source>
        <dbReference type="ARBA" id="ARBA00022806"/>
    </source>
</evidence>
<dbReference type="PANTHER" id="PTHR13710:SF105">
    <property type="entry name" value="ATP-DEPENDENT DNA HELICASE Q1"/>
    <property type="match status" value="1"/>
</dbReference>
<gene>
    <name evidence="14" type="ORF">KDI_53840</name>
</gene>
<keyword evidence="15" id="KW-1185">Reference proteome</keyword>
<evidence type="ECO:0000256" key="8">
    <source>
        <dbReference type="ARBA" id="ARBA00034617"/>
    </source>
</evidence>
<accession>A0A5A5TJP2</accession>
<sequence>MLQVGTLIASKAKGQDRSLLVTLNNRVIVDALIETFQKTDYKDERQLLAPQLKWSITKINQRLDDPKRRVLVFASPYVRQTALDRPVDLEISGPLRFLNSRDPLVNAQMRVFAHRYPKRGQFNAYLLPQALLELKMRLSSHSKEQIICDGSLLSKVYRDEELAVLGEDAVVEVLQQINDKKIPRDIMYTLKEILAKRGFNTQVDIADADLHLILRTIWDADAFRKFEPADERSHVVTQKEIVRTVLTHPEKDQLVIAATGGGKSLCFQLPAIVLAEEAVPKVTLVFSPLIALMSNQVEQLNEKGIFSAILLNSTLSSEVRQEHLDGIKKGVYSIIYLAPEQIFSQKLREVLRHRDIGLIAVDEAHCLSQWGHDFRTDYFALKKWIEKVLCSDQQRDFPILALTATARKGYKDANNGELSDQASTVYDIIDKLGLRIREDEIVMSSSIRDELAFHFEYIAYEKKCLHCNQSYTYYQGMKKCPACGKDVPQVMGYVVDQQVTELKKKKLLSLLQNGTQQSSGLPNLYPRWSQALGKRQRGLIYCAYRKTTEEVAEYLSKKINGLRVHAYHAGMDAVERDEILQRFTSDAEDGLDLIVSTNAFGMGIDVRRLGFVIHFHTPATPEAYYQEAGRAGRDAFFREGNVQAECILLFHPTDLEKQRFLSSKNSFTDYEVSDVYKAICEIHKRHEDHSVLPSQYEKSVSRVQLAATEQHLIVNEHELALRAGVDQEQVKTLLYYLEYHTTDKVTHRPVLERGAMVQNMWQVKFEHDYLAQQAELPESSPSWLLLQLFQQEGPYLLSTKHFTNISAYEIVDSLHKPLMFVEQEMKNLAKRRIIAYAGSGQFQLNFPIRQLEDKLKLLNTETYKLLAAINKAPRLDALKRNAILTVNLRLKMSEMGFSSVPFKQLMTFFFQLSLGAAEPLRLFERFQRATRFNQIEQYQLQLWLGRDPEKLISEIIQKIILQLQEAVQLLASLMDDPTNCHDMHVIDLFAMDDSCDFAERRKIHQQLLLLETLGLIKYTSDPALGQALHVTLLQSPVADEQLDIKLQSLRLQEIYAKHKRKLMSDYVMSTTDHAATNLEKDFYAQQFARYFRGTKPIREHVQHAIRSDLTRKQQTIVQLESGVHFIEGPAGCGKTTTLAEHIKHLVNRGAPIDHILVTTHYRSAETHIAHALKDLESEGSAAISTTINAFGEKIFKQYHDLLCKPDGTPYYAQPSSALTDQKIESKEYEYVHEALRGLGGSDINAFIETGAWKWSTDLDVPQFAPAYRRDAALEDHCVAIIHRFRQHGIFPSNPPTAEELKEIIKDALGGCTIGELYAIYVKFCEVMALHNEYTFDDQIVFALAILRNNPDIQRAYQRYFEHIIIDEFQDFTIAKAALLRIVCKDRQNIMAFGDFVQDVGFDRIQEKQFGKIV</sequence>
<evidence type="ECO:0000256" key="7">
    <source>
        <dbReference type="ARBA" id="ARBA00023235"/>
    </source>
</evidence>
<evidence type="ECO:0000313" key="15">
    <source>
        <dbReference type="Proteomes" id="UP000322530"/>
    </source>
</evidence>
<dbReference type="GO" id="GO:0006310">
    <property type="term" value="P:DNA recombination"/>
    <property type="evidence" value="ECO:0007669"/>
    <property type="project" value="TreeGrafter"/>
</dbReference>
<dbReference type="Pfam" id="PF00580">
    <property type="entry name" value="UvrD-helicase"/>
    <property type="match status" value="1"/>
</dbReference>
<reference evidence="14 15" key="1">
    <citation type="submission" date="2019-01" db="EMBL/GenBank/DDBJ databases">
        <title>Draft genome sequence of Dictyobacter sp. Uno17.</title>
        <authorList>
            <person name="Wang C.M."/>
            <person name="Zheng Y."/>
            <person name="Sakai Y."/>
            <person name="Abe K."/>
            <person name="Yokota A."/>
            <person name="Yabe S."/>
        </authorList>
    </citation>
    <scope>NUCLEOTIDE SEQUENCE [LARGE SCALE GENOMIC DNA]</scope>
    <source>
        <strain evidence="14 15">Uno17</strain>
    </source>
</reference>
<evidence type="ECO:0000313" key="14">
    <source>
        <dbReference type="EMBL" id="GCF11820.1"/>
    </source>
</evidence>
<comment type="similarity">
    <text evidence="1">Belongs to the helicase family. RecQ subfamily.</text>
</comment>
<evidence type="ECO:0000256" key="1">
    <source>
        <dbReference type="ARBA" id="ARBA00005446"/>
    </source>
</evidence>
<dbReference type="GO" id="GO:0003677">
    <property type="term" value="F:DNA binding"/>
    <property type="evidence" value="ECO:0007669"/>
    <property type="project" value="UniProtKB-KW"/>
</dbReference>
<dbReference type="Gene3D" id="3.40.50.300">
    <property type="entry name" value="P-loop containing nucleotide triphosphate hydrolases"/>
    <property type="match status" value="4"/>
</dbReference>
<dbReference type="GO" id="GO:0005737">
    <property type="term" value="C:cytoplasm"/>
    <property type="evidence" value="ECO:0007669"/>
    <property type="project" value="TreeGrafter"/>
</dbReference>
<keyword evidence="6" id="KW-0238">DNA-binding</keyword>
<comment type="catalytic activity">
    <reaction evidence="8">
        <text>Couples ATP hydrolysis with the unwinding of duplex DNA by translocating in the 3'-5' direction.</text>
        <dbReference type="EC" id="5.6.2.4"/>
    </reaction>
</comment>
<dbReference type="InterPro" id="IPR014016">
    <property type="entry name" value="UvrD-like_ATP-bd"/>
</dbReference>
<dbReference type="CDD" id="cd17920">
    <property type="entry name" value="DEXHc_RecQ"/>
    <property type="match status" value="1"/>
</dbReference>
<dbReference type="EMBL" id="BIXY01000151">
    <property type="protein sequence ID" value="GCF11820.1"/>
    <property type="molecule type" value="Genomic_DNA"/>
</dbReference>
<evidence type="ECO:0000256" key="5">
    <source>
        <dbReference type="ARBA" id="ARBA00022840"/>
    </source>
</evidence>
<dbReference type="GO" id="GO:0030894">
    <property type="term" value="C:replisome"/>
    <property type="evidence" value="ECO:0007669"/>
    <property type="project" value="TreeGrafter"/>
</dbReference>
<dbReference type="SUPFAM" id="SSF52540">
    <property type="entry name" value="P-loop containing nucleoside triphosphate hydrolases"/>
    <property type="match status" value="2"/>
</dbReference>
<evidence type="ECO:0000259" key="13">
    <source>
        <dbReference type="PROSITE" id="PS51198"/>
    </source>
</evidence>
<evidence type="ECO:0000259" key="11">
    <source>
        <dbReference type="PROSITE" id="PS51192"/>
    </source>
</evidence>
<dbReference type="EC" id="5.6.2.4" evidence="9"/>
<proteinExistence type="inferred from homology"/>
<protein>
    <recommendedName>
        <fullName evidence="9">DNA 3'-5' helicase</fullName>
        <ecNumber evidence="9">5.6.2.4</ecNumber>
    </recommendedName>
</protein>
<feature type="domain" description="UvrD-like helicase ATP-binding" evidence="13">
    <location>
        <begin position="1107"/>
        <end position="1413"/>
    </location>
</feature>
<comment type="caution">
    <text evidence="14">The sequence shown here is derived from an EMBL/GenBank/DDBJ whole genome shotgun (WGS) entry which is preliminary data.</text>
</comment>
<dbReference type="Pfam" id="PF00271">
    <property type="entry name" value="Helicase_C"/>
    <property type="match status" value="1"/>
</dbReference>
<organism evidence="14 15">
    <name type="scientific">Dictyobacter arantiisoli</name>
    <dbReference type="NCBI Taxonomy" id="2014874"/>
    <lineage>
        <taxon>Bacteria</taxon>
        <taxon>Bacillati</taxon>
        <taxon>Chloroflexota</taxon>
        <taxon>Ktedonobacteria</taxon>
        <taxon>Ktedonobacterales</taxon>
        <taxon>Dictyobacteraceae</taxon>
        <taxon>Dictyobacter</taxon>
    </lineage>
</organism>
<dbReference type="SMART" id="SM00487">
    <property type="entry name" value="DEXDc"/>
    <property type="match status" value="1"/>
</dbReference>
<dbReference type="GO" id="GO:0043590">
    <property type="term" value="C:bacterial nucleoid"/>
    <property type="evidence" value="ECO:0007669"/>
    <property type="project" value="TreeGrafter"/>
</dbReference>
<dbReference type="GO" id="GO:0043138">
    <property type="term" value="F:3'-5' DNA helicase activity"/>
    <property type="evidence" value="ECO:0007669"/>
    <property type="project" value="UniProtKB-EC"/>
</dbReference>
<dbReference type="InterPro" id="IPR011545">
    <property type="entry name" value="DEAD/DEAH_box_helicase_dom"/>
</dbReference>
<feature type="binding site" evidence="10">
    <location>
        <begin position="1128"/>
        <end position="1135"/>
    </location>
    <ligand>
        <name>ATP</name>
        <dbReference type="ChEBI" id="CHEBI:30616"/>
    </ligand>
</feature>
<keyword evidence="3 10" id="KW-0378">Hydrolase</keyword>
<evidence type="ECO:0000256" key="10">
    <source>
        <dbReference type="PROSITE-ProRule" id="PRU00560"/>
    </source>
</evidence>
<dbReference type="GO" id="GO:0006281">
    <property type="term" value="P:DNA repair"/>
    <property type="evidence" value="ECO:0007669"/>
    <property type="project" value="TreeGrafter"/>
</dbReference>
<dbReference type="GO" id="GO:0005524">
    <property type="term" value="F:ATP binding"/>
    <property type="evidence" value="ECO:0007669"/>
    <property type="project" value="UniProtKB-UniRule"/>
</dbReference>
<evidence type="ECO:0000256" key="3">
    <source>
        <dbReference type="ARBA" id="ARBA00022801"/>
    </source>
</evidence>
<feature type="domain" description="Helicase ATP-binding" evidence="11">
    <location>
        <begin position="244"/>
        <end position="424"/>
    </location>
</feature>
<dbReference type="PANTHER" id="PTHR13710">
    <property type="entry name" value="DNA HELICASE RECQ FAMILY MEMBER"/>
    <property type="match status" value="1"/>
</dbReference>
<dbReference type="GO" id="GO:0016787">
    <property type="term" value="F:hydrolase activity"/>
    <property type="evidence" value="ECO:0007669"/>
    <property type="project" value="UniProtKB-UniRule"/>
</dbReference>